<reference evidence="1 2" key="1">
    <citation type="journal article" date="2010" name="Nature">
        <title>Comparative genomics reveals mobile pathogenicity chromosomes in Fusarium.</title>
        <authorList>
            <person name="Ma L.J."/>
            <person name="van der Does H.C."/>
            <person name="Borkovich K.A."/>
            <person name="Coleman J.J."/>
            <person name="Daboussi M.J."/>
            <person name="Di Pietro A."/>
            <person name="Dufresne M."/>
            <person name="Freitag M."/>
            <person name="Grabherr M."/>
            <person name="Henrissat B."/>
            <person name="Houterman P.M."/>
            <person name="Kang S."/>
            <person name="Shim W.B."/>
            <person name="Woloshuk C."/>
            <person name="Xie X."/>
            <person name="Xu J.R."/>
            <person name="Antoniw J."/>
            <person name="Baker S.E."/>
            <person name="Bluhm B.H."/>
            <person name="Breakspear A."/>
            <person name="Brown D.W."/>
            <person name="Butchko R.A."/>
            <person name="Chapman S."/>
            <person name="Coulson R."/>
            <person name="Coutinho P.M."/>
            <person name="Danchin E.G."/>
            <person name="Diener A."/>
            <person name="Gale L.R."/>
            <person name="Gardiner D.M."/>
            <person name="Goff S."/>
            <person name="Hammond-Kosack K.E."/>
            <person name="Hilburn K."/>
            <person name="Hua-Van A."/>
            <person name="Jonkers W."/>
            <person name="Kazan K."/>
            <person name="Kodira C.D."/>
            <person name="Koehrsen M."/>
            <person name="Kumar L."/>
            <person name="Lee Y.H."/>
            <person name="Li L."/>
            <person name="Manners J.M."/>
            <person name="Miranda-Saavedra D."/>
            <person name="Mukherjee M."/>
            <person name="Park G."/>
            <person name="Park J."/>
            <person name="Park S.Y."/>
            <person name="Proctor R.H."/>
            <person name="Regev A."/>
            <person name="Ruiz-Roldan M.C."/>
            <person name="Sain D."/>
            <person name="Sakthikumar S."/>
            <person name="Sykes S."/>
            <person name="Schwartz D.C."/>
            <person name="Turgeon B.G."/>
            <person name="Wapinski I."/>
            <person name="Yoder O."/>
            <person name="Young S."/>
            <person name="Zeng Q."/>
            <person name="Zhou S."/>
            <person name="Galagan J."/>
            <person name="Cuomo C.A."/>
            <person name="Kistler H.C."/>
            <person name="Rep M."/>
        </authorList>
    </citation>
    <scope>NUCLEOTIDE SEQUENCE [LARGE SCALE GENOMIC DNA]</scope>
    <source>
        <strain evidence="2">M3125 / FGSC 7600</strain>
    </source>
</reference>
<sequence>MEQEFLYMDSLLSYMLQGDADLFLTRQRLYSLRYISMSPPRDSVTS</sequence>
<dbReference type="RefSeq" id="XP_018752767.1">
    <property type="nucleotide sequence ID" value="XM_018895489.1"/>
</dbReference>
<dbReference type="VEuPathDB" id="FungiDB:FVEG_07008"/>
<accession>W7M6E5</accession>
<evidence type="ECO:0000313" key="2">
    <source>
        <dbReference type="Proteomes" id="UP000009096"/>
    </source>
</evidence>
<dbReference type="GeneID" id="30064851"/>
<dbReference type="EMBL" id="DS022249">
    <property type="protein sequence ID" value="EWG46576.1"/>
    <property type="molecule type" value="Genomic_DNA"/>
</dbReference>
<protein>
    <submittedName>
        <fullName evidence="1">Uncharacterized protein</fullName>
    </submittedName>
</protein>
<dbReference type="EMBL" id="CM000584">
    <property type="protein sequence ID" value="EWG46576.1"/>
    <property type="molecule type" value="Genomic_DNA"/>
</dbReference>
<gene>
    <name evidence="1" type="ORF">FVEG_07008</name>
</gene>
<name>W7M6E5_GIBM7</name>
<keyword evidence="2" id="KW-1185">Reference proteome</keyword>
<proteinExistence type="predicted"/>
<dbReference type="AlphaFoldDB" id="W7M6E5"/>
<dbReference type="HOGENOM" id="CLU_216648_0_0_1"/>
<evidence type="ECO:0000313" key="1">
    <source>
        <dbReference type="EMBL" id="EWG46576.1"/>
    </source>
</evidence>
<dbReference type="Proteomes" id="UP000009096">
    <property type="component" value="Chromosome 7"/>
</dbReference>
<dbReference type="KEGG" id="fvr:FVEG_07008"/>
<organism evidence="1 2">
    <name type="scientific">Gibberella moniliformis (strain M3125 / FGSC 7600)</name>
    <name type="common">Maize ear and stalk rot fungus</name>
    <name type="synonym">Fusarium verticillioides</name>
    <dbReference type="NCBI Taxonomy" id="334819"/>
    <lineage>
        <taxon>Eukaryota</taxon>
        <taxon>Fungi</taxon>
        <taxon>Dikarya</taxon>
        <taxon>Ascomycota</taxon>
        <taxon>Pezizomycotina</taxon>
        <taxon>Sordariomycetes</taxon>
        <taxon>Hypocreomycetidae</taxon>
        <taxon>Hypocreales</taxon>
        <taxon>Nectriaceae</taxon>
        <taxon>Fusarium</taxon>
        <taxon>Fusarium fujikuroi species complex</taxon>
    </lineage>
</organism>